<keyword evidence="3" id="KW-1185">Reference proteome</keyword>
<protein>
    <submittedName>
        <fullName evidence="2">Uncharacterized protein</fullName>
    </submittedName>
</protein>
<dbReference type="Proteomes" id="UP001642260">
    <property type="component" value="Unassembled WGS sequence"/>
</dbReference>
<evidence type="ECO:0000256" key="1">
    <source>
        <dbReference type="SAM" id="MobiDB-lite"/>
    </source>
</evidence>
<feature type="region of interest" description="Disordered" evidence="1">
    <location>
        <begin position="105"/>
        <end position="168"/>
    </location>
</feature>
<feature type="region of interest" description="Disordered" evidence="1">
    <location>
        <begin position="291"/>
        <end position="396"/>
    </location>
</feature>
<sequence length="396" mass="44431">MGYDHQFSTIRVFVNTVAGVGQRGMGAGSGLTEYLKQSPINLTDHEMGMDPEGCSWNARNNNKPMDEITKPCVEFVDVDIPNYNYDFKKAITLFNTKTQMWEPELLKPDRGTKKEQGWRPSSLIRVKRSEKEAVDEENKEKETVDEEKKDREEEKEPKEVEEEMEPRRNDETVIIVRPHGTESHAESDIESILVAKTAEKELLETIGMDKEIKLKGPTNTIGGPSNNAQSGKTHADSVEDTGPEALKAMDGRLMKAVEDAVKDAMKDAVKDLKKTISSLSDKLTLLEDEVKSLRSSGDNPSEENKDSDEEDDVDKALEEEDGGDKESKVFEEEDDVNNYIRDVTNEVQKEHGDVDDNMDADAAQMIGHAEKHEKAEAEKAEAEKDEKAKKKKRGGE</sequence>
<comment type="caution">
    <text evidence="2">The sequence shown here is derived from an EMBL/GenBank/DDBJ whole genome shotgun (WGS) entry which is preliminary data.</text>
</comment>
<accession>A0ABC8KAH8</accession>
<feature type="compositionally biased region" description="Basic and acidic residues" evidence="1">
    <location>
        <begin position="343"/>
        <end position="354"/>
    </location>
</feature>
<evidence type="ECO:0000313" key="3">
    <source>
        <dbReference type="Proteomes" id="UP001642260"/>
    </source>
</evidence>
<proteinExistence type="predicted"/>
<feature type="compositionally biased region" description="Basic and acidic residues" evidence="1">
    <location>
        <begin position="127"/>
        <end position="158"/>
    </location>
</feature>
<feature type="compositionally biased region" description="Acidic residues" evidence="1">
    <location>
        <begin position="305"/>
        <end position="323"/>
    </location>
</feature>
<organism evidence="2 3">
    <name type="scientific">Eruca vesicaria subsp. sativa</name>
    <name type="common">Garden rocket</name>
    <name type="synonym">Eruca sativa</name>
    <dbReference type="NCBI Taxonomy" id="29727"/>
    <lineage>
        <taxon>Eukaryota</taxon>
        <taxon>Viridiplantae</taxon>
        <taxon>Streptophyta</taxon>
        <taxon>Embryophyta</taxon>
        <taxon>Tracheophyta</taxon>
        <taxon>Spermatophyta</taxon>
        <taxon>Magnoliopsida</taxon>
        <taxon>eudicotyledons</taxon>
        <taxon>Gunneridae</taxon>
        <taxon>Pentapetalae</taxon>
        <taxon>rosids</taxon>
        <taxon>malvids</taxon>
        <taxon>Brassicales</taxon>
        <taxon>Brassicaceae</taxon>
        <taxon>Brassiceae</taxon>
        <taxon>Eruca</taxon>
    </lineage>
</organism>
<evidence type="ECO:0000313" key="2">
    <source>
        <dbReference type="EMBL" id="CAH8355606.1"/>
    </source>
</evidence>
<dbReference type="EMBL" id="CAKOAT010209599">
    <property type="protein sequence ID" value="CAH8355606.1"/>
    <property type="molecule type" value="Genomic_DNA"/>
</dbReference>
<feature type="compositionally biased region" description="Polar residues" evidence="1">
    <location>
        <begin position="217"/>
        <end position="232"/>
    </location>
</feature>
<dbReference type="AlphaFoldDB" id="A0ABC8KAH8"/>
<feature type="region of interest" description="Disordered" evidence="1">
    <location>
        <begin position="214"/>
        <end position="241"/>
    </location>
</feature>
<feature type="compositionally biased region" description="Basic and acidic residues" evidence="1">
    <location>
        <begin position="105"/>
        <end position="117"/>
    </location>
</feature>
<reference evidence="2 3" key="1">
    <citation type="submission" date="2022-03" db="EMBL/GenBank/DDBJ databases">
        <authorList>
            <person name="Macdonald S."/>
            <person name="Ahmed S."/>
            <person name="Newling K."/>
        </authorList>
    </citation>
    <scope>NUCLEOTIDE SEQUENCE [LARGE SCALE GENOMIC DNA]</scope>
</reference>
<gene>
    <name evidence="2" type="ORF">ERUC_LOCUS21361</name>
</gene>
<feature type="compositionally biased region" description="Basic and acidic residues" evidence="1">
    <location>
        <begin position="368"/>
        <end position="396"/>
    </location>
</feature>
<name>A0ABC8KAH8_ERUVS</name>